<protein>
    <recommendedName>
        <fullName evidence="5">SP-RING-type domain-containing protein</fullName>
    </recommendedName>
</protein>
<dbReference type="GO" id="GO:0003712">
    <property type="term" value="F:transcription coregulator activity"/>
    <property type="evidence" value="ECO:0007669"/>
    <property type="project" value="TreeGrafter"/>
</dbReference>
<dbReference type="GO" id="GO:0006357">
    <property type="term" value="P:regulation of transcription by RNA polymerase II"/>
    <property type="evidence" value="ECO:0007669"/>
    <property type="project" value="TreeGrafter"/>
</dbReference>
<dbReference type="EMBL" id="GBRD01003692">
    <property type="protein sequence ID" value="JAG62129.1"/>
    <property type="molecule type" value="Transcribed_RNA"/>
</dbReference>
<dbReference type="AlphaFoldDB" id="A0A0K8T9C2"/>
<dbReference type="Pfam" id="PF02891">
    <property type="entry name" value="zf-MIZ"/>
    <property type="match status" value="1"/>
</dbReference>
<dbReference type="GO" id="GO:0000785">
    <property type="term" value="C:chromatin"/>
    <property type="evidence" value="ECO:0007669"/>
    <property type="project" value="TreeGrafter"/>
</dbReference>
<sequence length="117" mass="13453">MKIIETQPPEKMEKRIQSFFSKSGEIGVNQLEVSLKCPFTLKKMVHPCITWKCSHITCFDAMSFVRYNSTRPKCPLCGVGCSFRDLLIDGYWSNILKQIPSDCTRVRLRNDGGWEAM</sequence>
<dbReference type="InterPro" id="IPR004181">
    <property type="entry name" value="Znf_MIZ"/>
</dbReference>
<feature type="domain" description="SP-RING-type" evidence="5">
    <location>
        <begin position="22"/>
        <end position="105"/>
    </location>
</feature>
<organism evidence="6">
    <name type="scientific">Lygus hesperus</name>
    <name type="common">Western plant bug</name>
    <dbReference type="NCBI Taxonomy" id="30085"/>
    <lineage>
        <taxon>Eukaryota</taxon>
        <taxon>Metazoa</taxon>
        <taxon>Ecdysozoa</taxon>
        <taxon>Arthropoda</taxon>
        <taxon>Hexapoda</taxon>
        <taxon>Insecta</taxon>
        <taxon>Pterygota</taxon>
        <taxon>Neoptera</taxon>
        <taxon>Paraneoptera</taxon>
        <taxon>Hemiptera</taxon>
        <taxon>Heteroptera</taxon>
        <taxon>Panheteroptera</taxon>
        <taxon>Cimicomorpha</taxon>
        <taxon>Miridae</taxon>
        <taxon>Mirini</taxon>
        <taxon>Lygus</taxon>
    </lineage>
</organism>
<evidence type="ECO:0000313" key="6">
    <source>
        <dbReference type="EMBL" id="JAG62129.1"/>
    </source>
</evidence>
<dbReference type="PANTHER" id="PTHR10782:SF4">
    <property type="entry name" value="TONALLI, ISOFORM E"/>
    <property type="match status" value="1"/>
</dbReference>
<dbReference type="InterPro" id="IPR013083">
    <property type="entry name" value="Znf_RING/FYVE/PHD"/>
</dbReference>
<reference evidence="6" key="1">
    <citation type="submission" date="2014-09" db="EMBL/GenBank/DDBJ databases">
        <authorList>
            <person name="Magalhaes I.L.F."/>
            <person name="Oliveira U."/>
            <person name="Santos F.R."/>
            <person name="Vidigal T.H.D.A."/>
            <person name="Brescovit A.D."/>
            <person name="Santos A.J."/>
        </authorList>
    </citation>
    <scope>NUCLEOTIDE SEQUENCE</scope>
</reference>
<dbReference type="EMBL" id="GBRD01003691">
    <property type="protein sequence ID" value="JAG62130.1"/>
    <property type="molecule type" value="Transcribed_RNA"/>
</dbReference>
<evidence type="ECO:0000259" key="5">
    <source>
        <dbReference type="PROSITE" id="PS51044"/>
    </source>
</evidence>
<evidence type="ECO:0000256" key="2">
    <source>
        <dbReference type="ARBA" id="ARBA00022771"/>
    </source>
</evidence>
<evidence type="ECO:0000256" key="1">
    <source>
        <dbReference type="ARBA" id="ARBA00022723"/>
    </source>
</evidence>
<dbReference type="GO" id="GO:0008270">
    <property type="term" value="F:zinc ion binding"/>
    <property type="evidence" value="ECO:0007669"/>
    <property type="project" value="UniProtKB-KW"/>
</dbReference>
<accession>A0A0K8T9C2</accession>
<keyword evidence="1" id="KW-0479">Metal-binding</keyword>
<name>A0A0K8T9C2_LYGHE</name>
<dbReference type="GO" id="GO:0016925">
    <property type="term" value="P:protein sumoylation"/>
    <property type="evidence" value="ECO:0007669"/>
    <property type="project" value="TreeGrafter"/>
</dbReference>
<dbReference type="Gene3D" id="3.30.40.10">
    <property type="entry name" value="Zinc/RING finger domain, C3HC4 (zinc finger)"/>
    <property type="match status" value="1"/>
</dbReference>
<dbReference type="SUPFAM" id="SSF57850">
    <property type="entry name" value="RING/U-box"/>
    <property type="match status" value="1"/>
</dbReference>
<evidence type="ECO:0000256" key="3">
    <source>
        <dbReference type="ARBA" id="ARBA00022833"/>
    </source>
</evidence>
<keyword evidence="2 4" id="KW-0863">Zinc-finger</keyword>
<dbReference type="GO" id="GO:0061665">
    <property type="term" value="F:SUMO ligase activity"/>
    <property type="evidence" value="ECO:0007669"/>
    <property type="project" value="TreeGrafter"/>
</dbReference>
<proteinExistence type="predicted"/>
<dbReference type="PROSITE" id="PS51044">
    <property type="entry name" value="ZF_SP_RING"/>
    <property type="match status" value="1"/>
</dbReference>
<keyword evidence="3" id="KW-0862">Zinc</keyword>
<evidence type="ECO:0000256" key="4">
    <source>
        <dbReference type="PROSITE-ProRule" id="PRU00452"/>
    </source>
</evidence>
<dbReference type="EMBL" id="GBRD01003689">
    <property type="protein sequence ID" value="JAG62132.1"/>
    <property type="molecule type" value="Transcribed_RNA"/>
</dbReference>
<dbReference type="PANTHER" id="PTHR10782">
    <property type="entry name" value="ZINC FINGER MIZ DOMAIN-CONTAINING PROTEIN"/>
    <property type="match status" value="1"/>
</dbReference>